<accession>A0A844RQK3</accession>
<evidence type="ECO:0000256" key="1">
    <source>
        <dbReference type="SAM" id="MobiDB-lite"/>
    </source>
</evidence>
<comment type="caution">
    <text evidence="5">The sequence shown here is derived from an EMBL/GenBank/DDBJ whole genome shotgun (WGS) entry which is preliminary data.</text>
</comment>
<dbReference type="RefSeq" id="WP_156997013.1">
    <property type="nucleotide sequence ID" value="NZ_WPOM01000041.1"/>
</dbReference>
<feature type="signal peptide" evidence="3">
    <location>
        <begin position="1"/>
        <end position="28"/>
    </location>
</feature>
<protein>
    <recommendedName>
        <fullName evidence="4">Bacterial repeat domain-containing protein</fullName>
    </recommendedName>
</protein>
<feature type="domain" description="Bacterial repeat" evidence="4">
    <location>
        <begin position="1244"/>
        <end position="1319"/>
    </location>
</feature>
<gene>
    <name evidence="5" type="ORF">GO726_13550</name>
</gene>
<keyword evidence="2" id="KW-0812">Transmembrane</keyword>
<keyword evidence="3" id="KW-0732">Signal</keyword>
<feature type="region of interest" description="Disordered" evidence="1">
    <location>
        <begin position="560"/>
        <end position="580"/>
    </location>
</feature>
<evidence type="ECO:0000256" key="2">
    <source>
        <dbReference type="SAM" id="Phobius"/>
    </source>
</evidence>
<dbReference type="Pfam" id="PF18998">
    <property type="entry name" value="Flg_new_2"/>
    <property type="match status" value="4"/>
</dbReference>
<sequence>MRRHARNLLAALLCMCLLVSYTPLPASAVEGGYSPSVSDELDAAKPNGDGTSQMSTTVSVLTIPALAITGKTEDYAARIDEIKADSEKYDLKVAATGQAPLAYSWTRTVEGAPDDGFSFEGGAVYPLSQHADTLEDGKTYVYTVVVSDQSGASVSTDITVVVSSAYAQRTFEDKGRDIVVTANAHYAVVLSTDAVDAATATYAALQEAAGGATMAGAWQVDLTGAPEGYVPFLGSASVSLSAAGIPAGAEVFVVGLDASGKVSTYEAAVRDDKAVFDTAALGAFAVAWKLPSKPSFTIEASVEGGNGQIDPSGSLEVAEGDSATFRFLPDEGYVVDVVKVDGVAVATDEIAGNSYTFQNVAGDHRIAVSFKKIEPQPTLRTVSARVEGGHGEVSVQGGQPASSAQAQVQEGASATVAFLPESGYVVDTVTMKTGEGHPMPVQPTSPNELVVSAVTDDVEVTVTYKPGSEIPVQKHMVTATATPAEGGSIEPGSVEVAHGGSTELTVRANAGYRLKELTVDGEDATGKLDGSTLKVENVVSDRTVLAVFEPVAAARHTVTASAGEGGSISPSGSQEASEGSSLTFYLHPDEGHRLKSLMLAEDGGAAVDVTDRVAGGVFVLDDIRADCALTASFEESGIVVPEDACYLVSASAGEGGSISPSGSVRVKAGGSQTFHFLPDEGFALSSVEVNGQPVAVLGLSYTLGAIMANASIAATFEPVGEGPAPDVPQVHSIEATSTAGGTVSPSGSVQVPHGGSMSFAFIPYAGYELDEVHVDGQPHAEAAEKGMHRFDNVVHDEHAVHAVFKAKTAGPDDPVVTATAGAGGSISPAGAVRVARGASQTFSFIPDAGFAVDSVTVNGSTFAFSDASYTLADVQDDTEVHVEFKEQQGAVPPKTHTVSASATAGGEIAPEGDVSVADGAALTLSFAPFAGYQLHRVVVDGADLAPDQLAKGYHRFADVRENHSIRAYFALERTDPGEGDPDQPTGYIMIDASAGEGGSIDPSGQVKVPLGTDQAFQFKPQEGYKLDQVLVNGQPVEVQGLTYELQNVRAKASIRATFKESDKPAPKVHAITATATSGGSIDPAGRVVVDEGASKTFAIEADAGFELSHLLIDGETVEASAAANGAYTFSDVRSDHAIRAVFRPAGSVPVEPSYAVVHALADEGGTISPAGDVRVEKGGSVSFVMLPYDGYRLADVTLDGNSVMGRVQEGCRLVLDGVDAEATVVASFAPLDGDPAPDLPETHVVRATSTSGGTIAPRGTVAVIDGDRASFAVMPDEGYVLAKLVIDGVDAPADLAADGTFTFENVKADRSVHAVFERVPGGPAPVEPPYVNVDVEVKVKVSAESASNGGGAVQPDFVSVPRGTRNLPFYVYPDEGHVLESVTVNGVEMDFHALGGEGAGTLDGCASVFAASAPGAAGACWFMVDEAQEDIVIEVTFRKLAEGEEGPAPVRMHRVEASASAGGSISPSGASYVPDGGQAMFSVRPDAGFRLASLMVDENGVEREAKDELSNGLLSLSDVRGAATVRATFEPEAPGPDQPAYVTVHASAGEHGAVSPSGDVRVKRGGSQTFSFVPESGYTLDKVLVGGSEVAAEGSSLMLTDLVADTEVHATFRPMSDGEPIPVFHDVVVSHGAHGRVWPSGVVQVEEGKSLSLLLVPDAGYEVAGVKVNGVDVSRDAWADGSFAVENVTGPTRVEVAFAEASQPAPGKVRVTAEAGEGGSISPSGTFEVDEGSTIDFSLIPDADFAVERVTVNGHAVAFEGTSYRLFEVAEDTTLRVTFKEDAGATPAVTHVITAVAGLHGSIAPSGACKVVQGDSQLFQFKPHRGFEVDAVLVDGVRVQDPGTSYLFENVEGDHRIEVTFRVEGFDPAPPDTDDEPAIFSISAGVSGGHGRISPEGAVPVERGKSRTFQFLPDAGYQVSALIIDGEKRSFNADSYRFVDVQANHAIEVEFSAAVAPAPATPVDAVSRAAQKAVGYVKTGDANGLLLASVLALAAAAGATAVLSRRRASRADAASARGGRGSRR</sequence>
<keyword evidence="2" id="KW-0472">Membrane</keyword>
<feature type="chain" id="PRO_5032407433" description="Bacterial repeat domain-containing protein" evidence="3">
    <location>
        <begin position="29"/>
        <end position="2024"/>
    </location>
</feature>
<evidence type="ECO:0000256" key="3">
    <source>
        <dbReference type="SAM" id="SignalP"/>
    </source>
</evidence>
<dbReference type="InterPro" id="IPR044060">
    <property type="entry name" value="Bacterial_rp_domain"/>
</dbReference>
<dbReference type="EMBL" id="WPOM01000041">
    <property type="protein sequence ID" value="MVN34181.1"/>
    <property type="molecule type" value="Genomic_DNA"/>
</dbReference>
<evidence type="ECO:0000259" key="4">
    <source>
        <dbReference type="Pfam" id="PF18998"/>
    </source>
</evidence>
<feature type="compositionally biased region" description="Polar residues" evidence="1">
    <location>
        <begin position="568"/>
        <end position="580"/>
    </location>
</feature>
<feature type="domain" description="Bacterial repeat" evidence="4">
    <location>
        <begin position="1454"/>
        <end position="1531"/>
    </location>
</feature>
<name>A0A844RQK3_EGGLN</name>
<keyword evidence="2" id="KW-1133">Transmembrane helix</keyword>
<reference evidence="5 6" key="1">
    <citation type="submission" date="2019-11" db="EMBL/GenBank/DDBJ databases">
        <title>Whole genome shotgun sequencing (WGS) data from Adlercreutzia equolifaciens ResAG-91, Eggerthella lenta MRI-F36, MRI-F37, MRI-F40, ResAG-49, ResAG-88, ResAG-121, ResAG-145, and Gordonibacter sp. ResAG-5, ResAG-26, ResAG-43, ResAG-50, ResAG-59.</title>
        <authorList>
            <person name="Stoll D.A."/>
            <person name="Danylec N."/>
            <person name="Franz C.M.A.P."/>
            <person name="Huch M."/>
        </authorList>
    </citation>
    <scope>NUCLEOTIDE SEQUENCE [LARGE SCALE GENOMIC DNA]</scope>
    <source>
        <strain evidence="5 6">ResAG-88</strain>
    </source>
</reference>
<dbReference type="Proteomes" id="UP000436429">
    <property type="component" value="Unassembled WGS sequence"/>
</dbReference>
<evidence type="ECO:0000313" key="6">
    <source>
        <dbReference type="Proteomes" id="UP000436429"/>
    </source>
</evidence>
<feature type="domain" description="Bacterial repeat" evidence="4">
    <location>
        <begin position="478"/>
        <end position="551"/>
    </location>
</feature>
<evidence type="ECO:0000313" key="5">
    <source>
        <dbReference type="EMBL" id="MVN34181.1"/>
    </source>
</evidence>
<feature type="transmembrane region" description="Helical" evidence="2">
    <location>
        <begin position="1984"/>
        <end position="2003"/>
    </location>
</feature>
<organism evidence="5 6">
    <name type="scientific">Eggerthella lenta</name>
    <name type="common">Eubacterium lentum</name>
    <dbReference type="NCBI Taxonomy" id="84112"/>
    <lineage>
        <taxon>Bacteria</taxon>
        <taxon>Bacillati</taxon>
        <taxon>Actinomycetota</taxon>
        <taxon>Coriobacteriia</taxon>
        <taxon>Eggerthellales</taxon>
        <taxon>Eggerthellaceae</taxon>
        <taxon>Eggerthella</taxon>
    </lineage>
</organism>
<proteinExistence type="predicted"/>
<feature type="domain" description="Bacterial repeat" evidence="4">
    <location>
        <begin position="556"/>
        <end position="608"/>
    </location>
</feature>